<accession>A0AAW0AL69</accession>
<sequence>MFDADYLAARYTAVQRSMNMIEEANQIRSAGDFDEWDWDKLRAIRAFREYPRRRLAKIQRAVARRSVRLRYLSLRDHYAQQTDPAYANITNADFVQFGWGGVTAGGAAWGEHSGDWLVSWGQQDSWPPSNPALNDPGFWLTEERDKISPFLIPHSSTSNVTIVPLEL</sequence>
<reference evidence="1 2" key="1">
    <citation type="journal article" date="2024" name="J Genomics">
        <title>Draft genome sequencing and assembly of Favolaschia claudopus CIRM-BRFM 2984 isolated from oak limbs.</title>
        <authorList>
            <person name="Navarro D."/>
            <person name="Drula E."/>
            <person name="Chaduli D."/>
            <person name="Cazenave R."/>
            <person name="Ahrendt S."/>
            <person name="Wang J."/>
            <person name="Lipzen A."/>
            <person name="Daum C."/>
            <person name="Barry K."/>
            <person name="Grigoriev I.V."/>
            <person name="Favel A."/>
            <person name="Rosso M.N."/>
            <person name="Martin F."/>
        </authorList>
    </citation>
    <scope>NUCLEOTIDE SEQUENCE [LARGE SCALE GENOMIC DNA]</scope>
    <source>
        <strain evidence="1 2">CIRM-BRFM 2984</strain>
    </source>
</reference>
<dbReference type="AlphaFoldDB" id="A0AAW0AL69"/>
<gene>
    <name evidence="1" type="ORF">R3P38DRAFT_2788184</name>
</gene>
<proteinExistence type="predicted"/>
<evidence type="ECO:0000313" key="2">
    <source>
        <dbReference type="Proteomes" id="UP001362999"/>
    </source>
</evidence>
<dbReference type="Proteomes" id="UP001362999">
    <property type="component" value="Unassembled WGS sequence"/>
</dbReference>
<organism evidence="1 2">
    <name type="scientific">Favolaschia claudopus</name>
    <dbReference type="NCBI Taxonomy" id="2862362"/>
    <lineage>
        <taxon>Eukaryota</taxon>
        <taxon>Fungi</taxon>
        <taxon>Dikarya</taxon>
        <taxon>Basidiomycota</taxon>
        <taxon>Agaricomycotina</taxon>
        <taxon>Agaricomycetes</taxon>
        <taxon>Agaricomycetidae</taxon>
        <taxon>Agaricales</taxon>
        <taxon>Marasmiineae</taxon>
        <taxon>Mycenaceae</taxon>
        <taxon>Favolaschia</taxon>
    </lineage>
</organism>
<dbReference type="EMBL" id="JAWWNJ010000058">
    <property type="protein sequence ID" value="KAK7013926.1"/>
    <property type="molecule type" value="Genomic_DNA"/>
</dbReference>
<name>A0AAW0AL69_9AGAR</name>
<protein>
    <submittedName>
        <fullName evidence="1">Uncharacterized protein</fullName>
    </submittedName>
</protein>
<keyword evidence="2" id="KW-1185">Reference proteome</keyword>
<comment type="caution">
    <text evidence="1">The sequence shown here is derived from an EMBL/GenBank/DDBJ whole genome shotgun (WGS) entry which is preliminary data.</text>
</comment>
<evidence type="ECO:0000313" key="1">
    <source>
        <dbReference type="EMBL" id="KAK7013926.1"/>
    </source>
</evidence>